<comment type="subcellular location">
    <subcellularLocation>
        <location evidence="1">Cell inner membrane</location>
        <topology evidence="1">Multi-pass membrane protein</topology>
    </subcellularLocation>
</comment>
<feature type="transmembrane region" description="Helical" evidence="9">
    <location>
        <begin position="212"/>
        <end position="235"/>
    </location>
</feature>
<evidence type="ECO:0000256" key="9">
    <source>
        <dbReference type="SAM" id="Phobius"/>
    </source>
</evidence>
<dbReference type="InterPro" id="IPR020846">
    <property type="entry name" value="MFS_dom"/>
</dbReference>
<feature type="transmembrane region" description="Helical" evidence="9">
    <location>
        <begin position="306"/>
        <end position="327"/>
    </location>
</feature>
<reference evidence="11" key="2">
    <citation type="submission" date="2015-03" db="EMBL/GenBank/DDBJ databases">
        <authorList>
            <person name="Murphy D."/>
        </authorList>
    </citation>
    <scope>NUCLEOTIDE SEQUENCE [LARGE SCALE GENOMIC DNA]</scope>
    <source>
        <strain evidence="11">WS 4560</strain>
    </source>
</reference>
<protein>
    <submittedName>
        <fullName evidence="12">MFS transporter</fullName>
    </submittedName>
    <submittedName>
        <fullName evidence="11">Nucleoside permease</fullName>
    </submittedName>
</protein>
<dbReference type="GO" id="GO:0015213">
    <property type="term" value="F:uridine transmembrane transporter activity"/>
    <property type="evidence" value="ECO:0007669"/>
    <property type="project" value="TreeGrafter"/>
</dbReference>
<evidence type="ECO:0000256" key="2">
    <source>
        <dbReference type="ARBA" id="ARBA00022448"/>
    </source>
</evidence>
<dbReference type="Proteomes" id="UP000223060">
    <property type="component" value="Chromosome"/>
</dbReference>
<keyword evidence="13" id="KW-1185">Reference proteome</keyword>
<dbReference type="Pfam" id="PF03825">
    <property type="entry name" value="Nuc_H_symport"/>
    <property type="match status" value="1"/>
</dbReference>
<dbReference type="GO" id="GO:0005886">
    <property type="term" value="C:plasma membrane"/>
    <property type="evidence" value="ECO:0007669"/>
    <property type="project" value="UniProtKB-SubCell"/>
</dbReference>
<keyword evidence="4" id="KW-0997">Cell inner membrane</keyword>
<reference evidence="13" key="1">
    <citation type="submission" date="2015-03" db="EMBL/GenBank/DDBJ databases">
        <authorList>
            <person name="Ferrari E."/>
            <person name="Walter M.C."/>
            <person name="Huptas C."/>
            <person name="Scherer S."/>
            <person name="Mueller-Herbst S."/>
        </authorList>
    </citation>
    <scope>NUCLEOTIDE SEQUENCE [LARGE SCALE GENOMIC DNA]</scope>
    <source>
        <strain evidence="13">LWP01</strain>
    </source>
</reference>
<evidence type="ECO:0000256" key="6">
    <source>
        <dbReference type="ARBA" id="ARBA00022989"/>
    </source>
</evidence>
<evidence type="ECO:0000256" key="7">
    <source>
        <dbReference type="ARBA" id="ARBA00023136"/>
    </source>
</evidence>
<dbReference type="RefSeq" id="WP_036061166.1">
    <property type="nucleotide sequence ID" value="NZ_CP011102.1"/>
</dbReference>
<keyword evidence="2" id="KW-0813">Transport</keyword>
<dbReference type="Proteomes" id="UP000564536">
    <property type="component" value="Unassembled WGS sequence"/>
</dbReference>
<feature type="transmembrane region" description="Helical" evidence="9">
    <location>
        <begin position="381"/>
        <end position="402"/>
    </location>
</feature>
<dbReference type="InterPro" id="IPR004740">
    <property type="entry name" value="Nuc_H_symport"/>
</dbReference>
<name>A0A1S7FXH1_9LIST</name>
<feature type="transmembrane region" description="Helical" evidence="9">
    <location>
        <begin position="12"/>
        <end position="30"/>
    </location>
</feature>
<sequence length="418" mass="46578">MGIKTRLRFMSFLQYFIWGSWLITLGSYMINTLGFTGVEVGIVYSSKGIAAVIMPTLMGIVADKWIKANYLYTACHFICAGSLFYAATVSDPTVMFWVMLVNAMFFMPTLALSNTVSYYCLEKANLDTVTNFPPIRVFGTVGFIIAMWTISIFQFELSNVQLYIAAGASLALALYSLTMPSIPTTNKKKNQGWVSMLGLNAFVLFKKPKMAVFFLFAMLLGAVLQITNTFGNPFLHDFGLNPAYADSLVVKYPSILLSVSQMAEVAFILAIPFFLKRYGIKTVMLVSMIAWTLRFGLFAFGDPSPFGTVLLLLSMIVYGCAFDFFNISGAIFVEQEVSKDIRASAQGLFMTMVNGVGAYVGAILSGMTVDYFTVDGVKDWPTIWLIFAAYTLILAVIFQFTFHYKHQPEKMKDIEITH</sequence>
<evidence type="ECO:0000256" key="8">
    <source>
        <dbReference type="ARBA" id="ARBA00061021"/>
    </source>
</evidence>
<dbReference type="InterPro" id="IPR036259">
    <property type="entry name" value="MFS_trans_sf"/>
</dbReference>
<keyword evidence="3" id="KW-1003">Cell membrane</keyword>
<feature type="transmembrane region" description="Helical" evidence="9">
    <location>
        <begin position="255"/>
        <end position="275"/>
    </location>
</feature>
<dbReference type="GO" id="GO:0015212">
    <property type="term" value="F:cytidine transmembrane transporter activity"/>
    <property type="evidence" value="ECO:0007669"/>
    <property type="project" value="TreeGrafter"/>
</dbReference>
<dbReference type="KEGG" id="lwi:UE46_14225"/>
<dbReference type="Gene3D" id="1.20.1250.20">
    <property type="entry name" value="MFS general substrate transporter like domains"/>
    <property type="match status" value="2"/>
</dbReference>
<evidence type="ECO:0000256" key="4">
    <source>
        <dbReference type="ARBA" id="ARBA00022519"/>
    </source>
</evidence>
<keyword evidence="6 9" id="KW-1133">Transmembrane helix</keyword>
<proteinExistence type="inferred from homology"/>
<evidence type="ECO:0000256" key="1">
    <source>
        <dbReference type="ARBA" id="ARBA00004429"/>
    </source>
</evidence>
<feature type="transmembrane region" description="Helical" evidence="9">
    <location>
        <begin position="94"/>
        <end position="121"/>
    </location>
</feature>
<dbReference type="AlphaFoldDB" id="A0A1S7FXH1"/>
<keyword evidence="5 9" id="KW-0812">Transmembrane</keyword>
<dbReference type="FunFam" id="1.20.1250.20:FF:000012">
    <property type="entry name" value="Nucleoside permease NupG"/>
    <property type="match status" value="1"/>
</dbReference>
<dbReference type="EMBL" id="JAARRL010000027">
    <property type="protein sequence ID" value="MBC1501667.1"/>
    <property type="molecule type" value="Genomic_DNA"/>
</dbReference>
<dbReference type="NCBIfam" id="TIGR00889">
    <property type="entry name" value="2A0110"/>
    <property type="match status" value="1"/>
</dbReference>
<reference evidence="12 14" key="3">
    <citation type="submission" date="2020-03" db="EMBL/GenBank/DDBJ databases">
        <title>Soil Listeria distribution.</title>
        <authorList>
            <person name="Liao J."/>
            <person name="Wiedmann M."/>
        </authorList>
    </citation>
    <scope>NUCLEOTIDE SEQUENCE [LARGE SCALE GENOMIC DNA]</scope>
    <source>
        <strain evidence="12 14">FSL L7-1523</strain>
    </source>
</reference>
<dbReference type="PANTHER" id="PTHR23522">
    <property type="entry name" value="BLL5896 PROTEIN"/>
    <property type="match status" value="1"/>
</dbReference>
<dbReference type="PANTHER" id="PTHR23522:SF9">
    <property type="entry name" value="XANTHOSINE PERMEASE"/>
    <property type="match status" value="1"/>
</dbReference>
<keyword evidence="7 9" id="KW-0472">Membrane</keyword>
<comment type="similarity">
    <text evidence="8">Belongs to the major facilitator superfamily. Nucleoside:H(+) symporter (NHS) (TC 2.A.1.10) family.</text>
</comment>
<feature type="transmembrane region" description="Helical" evidence="9">
    <location>
        <begin position="282"/>
        <end position="300"/>
    </location>
</feature>
<feature type="transmembrane region" description="Helical" evidence="9">
    <location>
        <begin position="348"/>
        <end position="369"/>
    </location>
</feature>
<feature type="domain" description="Major facilitator superfamily (MFS) profile" evidence="10">
    <location>
        <begin position="209"/>
        <end position="418"/>
    </location>
</feature>
<dbReference type="EMBL" id="CP011102">
    <property type="protein sequence ID" value="AQY52057.1"/>
    <property type="molecule type" value="Genomic_DNA"/>
</dbReference>
<evidence type="ECO:0000256" key="5">
    <source>
        <dbReference type="ARBA" id="ARBA00022692"/>
    </source>
</evidence>
<feature type="transmembrane region" description="Helical" evidence="9">
    <location>
        <begin position="42"/>
        <end position="62"/>
    </location>
</feature>
<feature type="transmembrane region" description="Helical" evidence="9">
    <location>
        <begin position="133"/>
        <end position="154"/>
    </location>
</feature>
<evidence type="ECO:0000256" key="3">
    <source>
        <dbReference type="ARBA" id="ARBA00022475"/>
    </source>
</evidence>
<evidence type="ECO:0000259" key="10">
    <source>
        <dbReference type="PROSITE" id="PS50850"/>
    </source>
</evidence>
<dbReference type="SUPFAM" id="SSF103473">
    <property type="entry name" value="MFS general substrate transporter"/>
    <property type="match status" value="1"/>
</dbReference>
<gene>
    <name evidence="12" type="ORF">HB943_13755</name>
    <name evidence="11" type="ORF">UE46_14225</name>
</gene>
<feature type="transmembrane region" description="Helical" evidence="9">
    <location>
        <begin position="160"/>
        <end position="178"/>
    </location>
</feature>
<dbReference type="PROSITE" id="PS50850">
    <property type="entry name" value="MFS"/>
    <property type="match status" value="1"/>
</dbReference>
<evidence type="ECO:0000313" key="12">
    <source>
        <dbReference type="EMBL" id="MBC1501667.1"/>
    </source>
</evidence>
<dbReference type="FunFam" id="1.20.1250.20:FF:000015">
    <property type="entry name" value="Nucleoside permease NupG"/>
    <property type="match status" value="1"/>
</dbReference>
<accession>A0A1S7FXH1</accession>
<organism evidence="11 13">
    <name type="scientific">Listeria weihenstephanensis</name>
    <dbReference type="NCBI Taxonomy" id="1006155"/>
    <lineage>
        <taxon>Bacteria</taxon>
        <taxon>Bacillati</taxon>
        <taxon>Bacillota</taxon>
        <taxon>Bacilli</taxon>
        <taxon>Bacillales</taxon>
        <taxon>Listeriaceae</taxon>
        <taxon>Listeria</taxon>
    </lineage>
</organism>
<evidence type="ECO:0000313" key="14">
    <source>
        <dbReference type="Proteomes" id="UP000564536"/>
    </source>
</evidence>
<evidence type="ECO:0000313" key="13">
    <source>
        <dbReference type="Proteomes" id="UP000223060"/>
    </source>
</evidence>
<dbReference type="CDD" id="cd06177">
    <property type="entry name" value="MFS_NHS"/>
    <property type="match status" value="1"/>
</dbReference>
<evidence type="ECO:0000313" key="11">
    <source>
        <dbReference type="EMBL" id="AQY52057.1"/>
    </source>
</evidence>
<feature type="transmembrane region" description="Helical" evidence="9">
    <location>
        <begin position="69"/>
        <end position="88"/>
    </location>
</feature>